<keyword evidence="1" id="KW-1015">Disulfide bond</keyword>
<dbReference type="CDD" id="cd00037">
    <property type="entry name" value="CLECT"/>
    <property type="match status" value="2"/>
</dbReference>
<evidence type="ECO:0000259" key="3">
    <source>
        <dbReference type="PROSITE" id="PS50041"/>
    </source>
</evidence>
<comment type="caution">
    <text evidence="4">The sequence shown here is derived from an EMBL/GenBank/DDBJ whole genome shotgun (WGS) entry which is preliminary data.</text>
</comment>
<dbReference type="AlphaFoldDB" id="A0A4C1WX53"/>
<dbReference type="PANTHER" id="PTHR22801">
    <property type="entry name" value="LITHOSTATHINE"/>
    <property type="match status" value="1"/>
</dbReference>
<dbReference type="InterPro" id="IPR016186">
    <property type="entry name" value="C-type_lectin-like/link_sf"/>
</dbReference>
<name>A0A4C1WX53_EUMVA</name>
<feature type="domain" description="C-type lectin" evidence="3">
    <location>
        <begin position="224"/>
        <end position="333"/>
    </location>
</feature>
<feature type="domain" description="C-type lectin" evidence="3">
    <location>
        <begin position="80"/>
        <end position="200"/>
    </location>
</feature>
<dbReference type="EMBL" id="BGZK01000654">
    <property type="protein sequence ID" value="GBP54749.1"/>
    <property type="molecule type" value="Genomic_DNA"/>
</dbReference>
<dbReference type="Gene3D" id="3.10.100.10">
    <property type="entry name" value="Mannose-Binding Protein A, subunit A"/>
    <property type="match status" value="2"/>
</dbReference>
<organism evidence="4 5">
    <name type="scientific">Eumeta variegata</name>
    <name type="common">Bagworm moth</name>
    <name type="synonym">Eumeta japonica</name>
    <dbReference type="NCBI Taxonomy" id="151549"/>
    <lineage>
        <taxon>Eukaryota</taxon>
        <taxon>Metazoa</taxon>
        <taxon>Ecdysozoa</taxon>
        <taxon>Arthropoda</taxon>
        <taxon>Hexapoda</taxon>
        <taxon>Insecta</taxon>
        <taxon>Pterygota</taxon>
        <taxon>Neoptera</taxon>
        <taxon>Endopterygota</taxon>
        <taxon>Lepidoptera</taxon>
        <taxon>Glossata</taxon>
        <taxon>Ditrysia</taxon>
        <taxon>Tineoidea</taxon>
        <taxon>Psychidae</taxon>
        <taxon>Oiketicinae</taxon>
        <taxon>Eumeta</taxon>
    </lineage>
</organism>
<gene>
    <name evidence="4" type="ORF">EVAR_90032_1</name>
</gene>
<protein>
    <submittedName>
        <fullName evidence="4">Hemolymph lipopolysaccharide-binding protein</fullName>
    </submittedName>
</protein>
<dbReference type="InterPro" id="IPR018378">
    <property type="entry name" value="C-type_lectin_CS"/>
</dbReference>
<proteinExistence type="predicted"/>
<dbReference type="PANTHER" id="PTHR22801:SF63">
    <property type="entry name" value="C-TYPE LECTIN DOMAIN-CONTAINING PROTEIN"/>
    <property type="match status" value="1"/>
</dbReference>
<dbReference type="InterPro" id="IPR050801">
    <property type="entry name" value="Ca-Dep_Lectins_ImmuneDev"/>
</dbReference>
<feature type="region of interest" description="Disordered" evidence="2">
    <location>
        <begin position="46"/>
        <end position="65"/>
    </location>
</feature>
<keyword evidence="5" id="KW-1185">Reference proteome</keyword>
<dbReference type="OrthoDB" id="7357196at2759"/>
<dbReference type="STRING" id="151549.A0A4C1WX53"/>
<accession>A0A4C1WX53</accession>
<dbReference type="InterPro" id="IPR001304">
    <property type="entry name" value="C-type_lectin-like"/>
</dbReference>
<dbReference type="PROSITE" id="PS50041">
    <property type="entry name" value="C_TYPE_LECTIN_2"/>
    <property type="match status" value="2"/>
</dbReference>
<sequence>MSVGMGSKPKLRMGSETKGRARLGLMSIDTKVKGMHSMSMLAELGKPATKKGRSTSAGPAVVGTPKPEPKYRTDYRYVPEQDAFYKVHKELRNWYDAYMYCELEGSSLLYPKTEEEWKLFKGLVQEISPNTSDVWVGAHDLFALDFYVDMDGKDIAQYYSPWSPGEPSSGRTNREYCVQLWYDGNLNNNDCSEVFPFVCKRLNRDVTFNSACQTPDPEFIPSKNGTRCYKVHKQPKTWSEAFSICNVEQAYLSIINDKEEAEFVGQKVKSVIDGVPGDFNRNRIAVGFHDKFSEGFYKTIYGQDLNSVYHEWAAGQPGDKAEIEDCGTLTVDGFLTTSPAPKIGCFLSVSVTSRSTRRNRRRTWRK</sequence>
<dbReference type="Proteomes" id="UP000299102">
    <property type="component" value="Unassembled WGS sequence"/>
</dbReference>
<dbReference type="InterPro" id="IPR016187">
    <property type="entry name" value="CTDL_fold"/>
</dbReference>
<reference evidence="4 5" key="1">
    <citation type="journal article" date="2019" name="Commun. Biol.">
        <title>The bagworm genome reveals a unique fibroin gene that provides high tensile strength.</title>
        <authorList>
            <person name="Kono N."/>
            <person name="Nakamura H."/>
            <person name="Ohtoshi R."/>
            <person name="Tomita M."/>
            <person name="Numata K."/>
            <person name="Arakawa K."/>
        </authorList>
    </citation>
    <scope>NUCLEOTIDE SEQUENCE [LARGE SCALE GENOMIC DNA]</scope>
</reference>
<dbReference type="SUPFAM" id="SSF56436">
    <property type="entry name" value="C-type lectin-like"/>
    <property type="match status" value="2"/>
</dbReference>
<evidence type="ECO:0000313" key="5">
    <source>
        <dbReference type="Proteomes" id="UP000299102"/>
    </source>
</evidence>
<evidence type="ECO:0000256" key="2">
    <source>
        <dbReference type="SAM" id="MobiDB-lite"/>
    </source>
</evidence>
<dbReference type="Pfam" id="PF00059">
    <property type="entry name" value="Lectin_C"/>
    <property type="match status" value="2"/>
</dbReference>
<dbReference type="PROSITE" id="PS00615">
    <property type="entry name" value="C_TYPE_LECTIN_1"/>
    <property type="match status" value="1"/>
</dbReference>
<evidence type="ECO:0000313" key="4">
    <source>
        <dbReference type="EMBL" id="GBP54749.1"/>
    </source>
</evidence>
<evidence type="ECO:0000256" key="1">
    <source>
        <dbReference type="ARBA" id="ARBA00023157"/>
    </source>
</evidence>
<dbReference type="SMART" id="SM00034">
    <property type="entry name" value="CLECT"/>
    <property type="match status" value="2"/>
</dbReference>